<dbReference type="AlphaFoldDB" id="A0A0M3J3C0"/>
<feature type="compositionally biased region" description="Low complexity" evidence="1">
    <location>
        <begin position="224"/>
        <end position="255"/>
    </location>
</feature>
<dbReference type="Proteomes" id="UP000267096">
    <property type="component" value="Unassembled WGS sequence"/>
</dbReference>
<sequence length="393" mass="40893">MKSVKESSEKVLKRCAEKRSSSVAKAKAISKSNALLDDLFKTFMAPPSKSGASSHKDPSPPVEVKPKKTVASGVNKNRKNLLIGGGHSARVGMVLEKATRIRARFEHEERLRNEGKGSLNRASSAHDSAQQPSSSSSTSNDHYENRKTVEGYLKSFGGKLGASSSNTQRLDKDSSASTNSRKRILDLPIPKTIALDLVGEILAPKQTQVERYVPTKPTAQQNQSAFSSTSSGNSPSIGGPPVASSSPIASMNSASDDVGDDSSTRINSASYTPQSQSRDLQQSSVAFASTGSASSSSTPATPSSLLQSPQDGQSSSSASTIHNSHSATTAPSCASKNVNVITSSSATSASSSPSSSDLSASATPTSTATTAKKPRLDGNAISNVLNALHNLRR</sequence>
<feature type="compositionally biased region" description="Low complexity" evidence="1">
    <location>
        <begin position="283"/>
        <end position="330"/>
    </location>
</feature>
<protein>
    <submittedName>
        <fullName evidence="4">Flocculation protein FLO11-like</fullName>
    </submittedName>
</protein>
<feature type="region of interest" description="Disordered" evidence="1">
    <location>
        <begin position="212"/>
        <end position="378"/>
    </location>
</feature>
<organism evidence="4">
    <name type="scientific">Anisakis simplex</name>
    <name type="common">Herring worm</name>
    <dbReference type="NCBI Taxonomy" id="6269"/>
    <lineage>
        <taxon>Eukaryota</taxon>
        <taxon>Metazoa</taxon>
        <taxon>Ecdysozoa</taxon>
        <taxon>Nematoda</taxon>
        <taxon>Chromadorea</taxon>
        <taxon>Rhabditida</taxon>
        <taxon>Spirurina</taxon>
        <taxon>Ascaridomorpha</taxon>
        <taxon>Ascaridoidea</taxon>
        <taxon>Anisakidae</taxon>
        <taxon>Anisakis</taxon>
        <taxon>Anisakis simplex complex</taxon>
    </lineage>
</organism>
<feature type="compositionally biased region" description="Low complexity" evidence="1">
    <location>
        <begin position="122"/>
        <end position="139"/>
    </location>
</feature>
<feature type="compositionally biased region" description="Low complexity" evidence="1">
    <location>
        <begin position="342"/>
        <end position="371"/>
    </location>
</feature>
<dbReference type="EMBL" id="UYRR01002277">
    <property type="protein sequence ID" value="VDK19432.1"/>
    <property type="molecule type" value="Genomic_DNA"/>
</dbReference>
<evidence type="ECO:0000313" key="2">
    <source>
        <dbReference type="EMBL" id="VDK19432.1"/>
    </source>
</evidence>
<feature type="compositionally biased region" description="Polar residues" evidence="1">
    <location>
        <begin position="331"/>
        <end position="341"/>
    </location>
</feature>
<name>A0A0M3J3C0_ANISI</name>
<evidence type="ECO:0000313" key="4">
    <source>
        <dbReference type="WBParaSite" id="ASIM_0000203301-mRNA-1"/>
    </source>
</evidence>
<proteinExistence type="predicted"/>
<evidence type="ECO:0000313" key="3">
    <source>
        <dbReference type="Proteomes" id="UP000267096"/>
    </source>
</evidence>
<feature type="compositionally biased region" description="Basic and acidic residues" evidence="1">
    <location>
        <begin position="103"/>
        <end position="115"/>
    </location>
</feature>
<feature type="region of interest" description="Disordered" evidence="1">
    <location>
        <begin position="103"/>
        <end position="186"/>
    </location>
</feature>
<dbReference type="WBParaSite" id="ASIM_0000203301-mRNA-1">
    <property type="protein sequence ID" value="ASIM_0000203301-mRNA-1"/>
    <property type="gene ID" value="ASIM_0000203301"/>
</dbReference>
<dbReference type="OrthoDB" id="5877880at2759"/>
<reference evidence="2 3" key="2">
    <citation type="submission" date="2018-11" db="EMBL/GenBank/DDBJ databases">
        <authorList>
            <consortium name="Pathogen Informatics"/>
        </authorList>
    </citation>
    <scope>NUCLEOTIDE SEQUENCE [LARGE SCALE GENOMIC DNA]</scope>
</reference>
<gene>
    <name evidence="2" type="ORF">ASIM_LOCUS1903</name>
</gene>
<feature type="region of interest" description="Disordered" evidence="1">
    <location>
        <begin position="44"/>
        <end position="86"/>
    </location>
</feature>
<accession>A0A0M3J3C0</accession>
<reference evidence="4" key="1">
    <citation type="submission" date="2017-02" db="UniProtKB">
        <authorList>
            <consortium name="WormBaseParasite"/>
        </authorList>
    </citation>
    <scope>IDENTIFICATION</scope>
</reference>
<keyword evidence="3" id="KW-1185">Reference proteome</keyword>
<feature type="compositionally biased region" description="Polar residues" evidence="1">
    <location>
        <begin position="264"/>
        <end position="282"/>
    </location>
</feature>
<evidence type="ECO:0000256" key="1">
    <source>
        <dbReference type="SAM" id="MobiDB-lite"/>
    </source>
</evidence>